<dbReference type="Gene3D" id="3.30.40.10">
    <property type="entry name" value="Zinc/RING finger domain, C3HC4 (zinc finger)"/>
    <property type="match status" value="1"/>
</dbReference>
<dbReference type="SUPFAM" id="SSF57903">
    <property type="entry name" value="FYVE/PHD zinc finger"/>
    <property type="match status" value="1"/>
</dbReference>
<dbReference type="KEGG" id="jre:118348476"/>
<organism evidence="5 6">
    <name type="scientific">Juglans regia</name>
    <name type="common">English walnut</name>
    <dbReference type="NCBI Taxonomy" id="51240"/>
    <lineage>
        <taxon>Eukaryota</taxon>
        <taxon>Viridiplantae</taxon>
        <taxon>Streptophyta</taxon>
        <taxon>Embryophyta</taxon>
        <taxon>Tracheophyta</taxon>
        <taxon>Spermatophyta</taxon>
        <taxon>Magnoliopsida</taxon>
        <taxon>eudicotyledons</taxon>
        <taxon>Gunneridae</taxon>
        <taxon>Pentapetalae</taxon>
        <taxon>rosids</taxon>
        <taxon>fabids</taxon>
        <taxon>Fagales</taxon>
        <taxon>Juglandaceae</taxon>
        <taxon>Juglans</taxon>
    </lineage>
</organism>
<dbReference type="PANTHER" id="PTHR10333">
    <property type="entry name" value="INHIBITOR OF GROWTH PROTEIN"/>
    <property type="match status" value="1"/>
</dbReference>
<evidence type="ECO:0000256" key="1">
    <source>
        <dbReference type="ARBA" id="ARBA00022723"/>
    </source>
</evidence>
<proteinExistence type="predicted"/>
<dbReference type="Proteomes" id="UP000235220">
    <property type="component" value="Chromosome 5"/>
</dbReference>
<dbReference type="InterPro" id="IPR028651">
    <property type="entry name" value="ING_fam"/>
</dbReference>
<keyword evidence="5" id="KW-1185">Reference proteome</keyword>
<protein>
    <submittedName>
        <fullName evidence="6">Uncharacterized protein LOC118348476</fullName>
    </submittedName>
</protein>
<keyword evidence="1" id="KW-0479">Metal-binding</keyword>
<evidence type="ECO:0000313" key="5">
    <source>
        <dbReference type="Proteomes" id="UP000235220"/>
    </source>
</evidence>
<evidence type="ECO:0000313" key="6">
    <source>
        <dbReference type="RefSeq" id="XP_035546114.1"/>
    </source>
</evidence>
<sequence>MENITSSLLNIKELMEDNLRRFDVVEQHLKELRESHNKMHQVFQQSIEDFTTNIQESFNEFDAQICEIQEEDVVAGEEKDEIKPAQLFLSYVPKNLEPFLPFSNPSLRISCPSLPPRNYFPFSSFHSVVPSTNYTVTIKEEDLAIRWEFDPGGIDFLFLDSSPSPQNNNHTIDLSYSHFSASLRRANPRKKQAPTHTSLVIEWKQIYEECFQRRREQNTERMEELNLGKLAQALKGPSSLYSSVFINGTEFCSNLLQDCRTCSSAIHLGSLKLLNNSFDELPIIRYYSISAIRRLTHRLRPQKTMVMVSLTQRLLLLSNSSHTESLSSSLTLAYFVISGLDLPSTLNHVDRDAVASWVLSLQALPKNLRGKKSVAPLVLDVLLLRGVFEPFDRGKIKEMGGNHFLNKTLNNVFHLFYLDFDVNEDGEIHVNFADSDDEDEEPWYGMDFSGMGLDLPLDPNEPTDCLCNQVSYGEMVACDNPNCKIEWFHFGCVGLKEQLKGKWRTWLGLQVSVNTNLAPQLLDVLLTKGAFKPFDRGREHISVFTLFNVRCYVVSPHRCIPLSLTVKYTDTINTHPFAKNFRVVQLPWVNMITRKAPVHRSVSFITKVILRNITGLTYMEQVAYISENHLLEIFGFFMSAPENLRWLALVIAILVAVVRDQARITGTLGSKFVTVPIFSIVVEWLIAWKNMNINRYMLNNSTTGEIFTKYLGKEQEAYQGNTRDYVNSAELEAQEKFSLLKWVANERGFVTNKSQEDFQFSMPQSTLEMTMLKIM</sequence>
<dbReference type="AlphaFoldDB" id="A0A6P9EF82"/>
<evidence type="ECO:0000256" key="4">
    <source>
        <dbReference type="ARBA" id="ARBA00022853"/>
    </source>
</evidence>
<dbReference type="CDD" id="cd15587">
    <property type="entry name" value="PHD_Yng1p_like"/>
    <property type="match status" value="1"/>
</dbReference>
<dbReference type="PANTHER" id="PTHR10333:SF42">
    <property type="entry name" value="INHIBITOR OF GROWTH PROTEIN 5"/>
    <property type="match status" value="1"/>
</dbReference>
<reference evidence="6" key="1">
    <citation type="submission" date="2025-08" db="UniProtKB">
        <authorList>
            <consortium name="RefSeq"/>
        </authorList>
    </citation>
    <scope>IDENTIFICATION</scope>
    <source>
        <tissue evidence="6">Leaves</tissue>
    </source>
</reference>
<keyword evidence="3" id="KW-0862">Zinc</keyword>
<accession>A0A6P9EF82</accession>
<dbReference type="InParanoid" id="A0A6P9EF82"/>
<dbReference type="OrthoDB" id="5411773at2759"/>
<evidence type="ECO:0000256" key="3">
    <source>
        <dbReference type="ARBA" id="ARBA00022833"/>
    </source>
</evidence>
<keyword evidence="2" id="KW-0863">Zinc-finger</keyword>
<dbReference type="InterPro" id="IPR011011">
    <property type="entry name" value="Znf_FYVE_PHD"/>
</dbReference>
<dbReference type="GO" id="GO:0006325">
    <property type="term" value="P:chromatin organization"/>
    <property type="evidence" value="ECO:0007669"/>
    <property type="project" value="UniProtKB-KW"/>
</dbReference>
<dbReference type="InterPro" id="IPR029064">
    <property type="entry name" value="Ribosomal_eL30-like_sf"/>
</dbReference>
<dbReference type="RefSeq" id="XP_035546114.1">
    <property type="nucleotide sequence ID" value="XM_035690221.1"/>
</dbReference>
<dbReference type="GO" id="GO:0008270">
    <property type="term" value="F:zinc ion binding"/>
    <property type="evidence" value="ECO:0007669"/>
    <property type="project" value="UniProtKB-KW"/>
</dbReference>
<keyword evidence="4" id="KW-0156">Chromatin regulator</keyword>
<gene>
    <name evidence="6" type="primary">LOC118348476</name>
</gene>
<dbReference type="GO" id="GO:0005634">
    <property type="term" value="C:nucleus"/>
    <property type="evidence" value="ECO:0000318"/>
    <property type="project" value="GO_Central"/>
</dbReference>
<dbReference type="Gene3D" id="3.30.1330.30">
    <property type="match status" value="1"/>
</dbReference>
<evidence type="ECO:0000256" key="2">
    <source>
        <dbReference type="ARBA" id="ARBA00022771"/>
    </source>
</evidence>
<name>A0A6P9EF82_JUGRE</name>
<dbReference type="GeneID" id="118348476"/>
<dbReference type="InterPro" id="IPR013083">
    <property type="entry name" value="Znf_RING/FYVE/PHD"/>
</dbReference>